<reference evidence="2" key="1">
    <citation type="submission" date="2015-08" db="EMBL/GenBank/DDBJ databases">
        <title>Complete DNA Sequence of Pseudomonas syringae pv. actinidiae, the Causal Agent of Kiwifruit Canker Disease.</title>
        <authorList>
            <person name="Rikkerink E.H.A."/>
            <person name="Fineran P.C."/>
        </authorList>
    </citation>
    <scope>NUCLEOTIDE SEQUENCE</scope>
    <source>
        <strain evidence="2">DSM 13666</strain>
    </source>
</reference>
<organism evidence="2">
    <name type="scientific">Halalkalibacterium halodurans</name>
    <name type="common">Bacillus halodurans</name>
    <dbReference type="NCBI Taxonomy" id="86665"/>
    <lineage>
        <taxon>Bacteria</taxon>
        <taxon>Bacillati</taxon>
        <taxon>Bacillota</taxon>
        <taxon>Bacilli</taxon>
        <taxon>Bacillales</taxon>
        <taxon>Bacillaceae</taxon>
        <taxon>Halalkalibacterium (ex Joshi et al. 2022)</taxon>
    </lineage>
</organism>
<evidence type="ECO:0000256" key="1">
    <source>
        <dbReference type="SAM" id="Phobius"/>
    </source>
</evidence>
<comment type="caution">
    <text evidence="2">The sequence shown here is derived from an EMBL/GenBank/DDBJ whole genome shotgun (WGS) entry which is preliminary data.</text>
</comment>
<gene>
    <name evidence="2" type="ORF">AMD02_07415</name>
</gene>
<feature type="transmembrane region" description="Helical" evidence="1">
    <location>
        <begin position="45"/>
        <end position="66"/>
    </location>
</feature>
<keyword evidence="1" id="KW-1133">Transmembrane helix</keyword>
<sequence length="85" mass="10051">MYFALLWQNILFAIIMALPVVAVSVLLFYGWFFQKEEDLILSMKVIGTGIVLFFLFLFELWILFILRKVYPKTKENLLKKLEGKS</sequence>
<feature type="transmembrane region" description="Helical" evidence="1">
    <location>
        <begin position="12"/>
        <end position="33"/>
    </location>
</feature>
<keyword evidence="1" id="KW-0812">Transmembrane</keyword>
<accession>A0A0M0KJW5</accession>
<dbReference type="AlphaFoldDB" id="A0A0M0KJW5"/>
<evidence type="ECO:0000313" key="2">
    <source>
        <dbReference type="EMBL" id="KOO38708.1"/>
    </source>
</evidence>
<dbReference type="PATRIC" id="fig|136160.3.peg.1805"/>
<keyword evidence="1" id="KW-0472">Membrane</keyword>
<name>A0A0M0KJW5_ALKHA</name>
<proteinExistence type="predicted"/>
<protein>
    <submittedName>
        <fullName evidence="2">Uncharacterized protein</fullName>
    </submittedName>
</protein>
<dbReference type="EMBL" id="LILD01000001">
    <property type="protein sequence ID" value="KOO38708.1"/>
    <property type="molecule type" value="Genomic_DNA"/>
</dbReference>